<dbReference type="InterPro" id="IPR003423">
    <property type="entry name" value="OMP_efflux"/>
</dbReference>
<evidence type="ECO:0000256" key="2">
    <source>
        <dbReference type="ARBA" id="ARBA00007613"/>
    </source>
</evidence>
<dbReference type="Gene3D" id="1.20.1600.10">
    <property type="entry name" value="Outer membrane efflux proteins (OEP)"/>
    <property type="match status" value="1"/>
</dbReference>
<keyword evidence="6" id="KW-0472">Membrane</keyword>
<reference evidence="10 11" key="2">
    <citation type="submission" date="2012-06" db="EMBL/GenBank/DDBJ databases">
        <authorList>
            <person name="Fiebig A."/>
        </authorList>
    </citation>
    <scope>NUCLEOTIDE SEQUENCE [LARGE SCALE GENOMIC DNA]</scope>
    <source>
        <strain evidence="10 11">DFL-43</strain>
    </source>
</reference>
<accession>A9D100</accession>
<dbReference type="AlphaFoldDB" id="A9D100"/>
<evidence type="ECO:0000256" key="3">
    <source>
        <dbReference type="ARBA" id="ARBA00022448"/>
    </source>
</evidence>
<organism evidence="10 11">
    <name type="scientific">Hoeflea phototrophica (strain DSM 17068 / NCIMB 14078 / DFL-43)</name>
    <dbReference type="NCBI Taxonomy" id="411684"/>
    <lineage>
        <taxon>Bacteria</taxon>
        <taxon>Pseudomonadati</taxon>
        <taxon>Pseudomonadota</taxon>
        <taxon>Alphaproteobacteria</taxon>
        <taxon>Hyphomicrobiales</taxon>
        <taxon>Rhizobiaceae</taxon>
        <taxon>Hoeflea</taxon>
    </lineage>
</organism>
<dbReference type="PANTHER" id="PTHR30026:SF20">
    <property type="entry name" value="OUTER MEMBRANE PROTEIN TOLC"/>
    <property type="match status" value="1"/>
</dbReference>
<sequence>MSQTLRRASLVAGLVGASLLSSCASRPSTEADGLGDAPQFVASNPNVLVAHERVEQARARETIARADLFPAVDLTASRTDYINDATVTTSETSEQNVDLSASLSLSKAFAGISGTRAARFSTLAKKEALRGSVDQIILELALAQVAIERATKHAAIRNELKAELKTFLSRQKKRFTAGELAASELESIRARIKLVESEIVRLGSEITSNEAKLRSLAGEQDISEVKLVDLARFIPGNEDEAVAIALHRNPALREAEWEQQSASQNVAKATKTLFPDVSLSFNAPLSSDRYASTSSTRSNESNVRLDLRIPLFDGGRRLAEVTLEKSKLREQTYTVSARKLDTCSRWSDNGKESCPRGNSRRWQMSESKNTPMHYQAR</sequence>
<keyword evidence="7" id="KW-0998">Cell outer membrane</keyword>
<dbReference type="InterPro" id="IPR051906">
    <property type="entry name" value="TolC-like"/>
</dbReference>
<dbReference type="PANTHER" id="PTHR30026">
    <property type="entry name" value="OUTER MEMBRANE PROTEIN TOLC"/>
    <property type="match status" value="1"/>
</dbReference>
<dbReference type="GO" id="GO:1990281">
    <property type="term" value="C:efflux pump complex"/>
    <property type="evidence" value="ECO:0007669"/>
    <property type="project" value="TreeGrafter"/>
</dbReference>
<evidence type="ECO:0000256" key="1">
    <source>
        <dbReference type="ARBA" id="ARBA00004442"/>
    </source>
</evidence>
<dbReference type="GO" id="GO:0015288">
    <property type="term" value="F:porin activity"/>
    <property type="evidence" value="ECO:0007669"/>
    <property type="project" value="TreeGrafter"/>
</dbReference>
<comment type="caution">
    <text evidence="10">The sequence shown here is derived from an EMBL/GenBank/DDBJ whole genome shotgun (WGS) entry which is preliminary data.</text>
</comment>
<evidence type="ECO:0000256" key="4">
    <source>
        <dbReference type="ARBA" id="ARBA00022452"/>
    </source>
</evidence>
<dbReference type="OrthoDB" id="7181739at2"/>
<keyword evidence="5" id="KW-0812">Transmembrane</keyword>
<feature type="compositionally biased region" description="Polar residues" evidence="8">
    <location>
        <begin position="360"/>
        <end position="377"/>
    </location>
</feature>
<evidence type="ECO:0000313" key="10">
    <source>
        <dbReference type="EMBL" id="EDQ35100.2"/>
    </source>
</evidence>
<dbReference type="eggNOG" id="COG1538">
    <property type="taxonomic scope" value="Bacteria"/>
</dbReference>
<dbReference type="SUPFAM" id="SSF56954">
    <property type="entry name" value="Outer membrane efflux proteins (OEP)"/>
    <property type="match status" value="1"/>
</dbReference>
<protein>
    <submittedName>
        <fullName evidence="10">Outer membrane protein</fullName>
    </submittedName>
</protein>
<comment type="similarity">
    <text evidence="2">Belongs to the outer membrane factor (OMF) (TC 1.B.17) family.</text>
</comment>
<keyword evidence="9" id="KW-0732">Signal</keyword>
<proteinExistence type="inferred from homology"/>
<evidence type="ECO:0000256" key="7">
    <source>
        <dbReference type="ARBA" id="ARBA00023237"/>
    </source>
</evidence>
<dbReference type="Pfam" id="PF02321">
    <property type="entry name" value="OEP"/>
    <property type="match status" value="2"/>
</dbReference>
<keyword evidence="11" id="KW-1185">Reference proteome</keyword>
<feature type="chain" id="PRO_5002736914" evidence="9">
    <location>
        <begin position="24"/>
        <end position="377"/>
    </location>
</feature>
<dbReference type="EMBL" id="ABIA03000002">
    <property type="protein sequence ID" value="EDQ35100.2"/>
    <property type="molecule type" value="Genomic_DNA"/>
</dbReference>
<evidence type="ECO:0000256" key="8">
    <source>
        <dbReference type="SAM" id="MobiDB-lite"/>
    </source>
</evidence>
<evidence type="ECO:0000256" key="5">
    <source>
        <dbReference type="ARBA" id="ARBA00022692"/>
    </source>
</evidence>
<dbReference type="GO" id="GO:0015562">
    <property type="term" value="F:efflux transmembrane transporter activity"/>
    <property type="evidence" value="ECO:0007669"/>
    <property type="project" value="InterPro"/>
</dbReference>
<dbReference type="STRING" id="411684.HPDFL43_02845"/>
<comment type="subcellular location">
    <subcellularLocation>
        <location evidence="1">Cell outer membrane</location>
    </subcellularLocation>
</comment>
<feature type="region of interest" description="Disordered" evidence="8">
    <location>
        <begin position="346"/>
        <end position="377"/>
    </location>
</feature>
<dbReference type="GO" id="GO:0009279">
    <property type="term" value="C:cell outer membrane"/>
    <property type="evidence" value="ECO:0007669"/>
    <property type="project" value="UniProtKB-SubCell"/>
</dbReference>
<dbReference type="HOGENOM" id="CLU_733127_0_0_5"/>
<feature type="signal peptide" evidence="9">
    <location>
        <begin position="1"/>
        <end position="23"/>
    </location>
</feature>
<evidence type="ECO:0000313" key="11">
    <source>
        <dbReference type="Proteomes" id="UP000004291"/>
    </source>
</evidence>
<name>A9D100_HOEPD</name>
<reference evidence="10 11" key="1">
    <citation type="submission" date="2007-10" db="EMBL/GenBank/DDBJ databases">
        <authorList>
            <person name="Wagner-Dobler I."/>
            <person name="Ferriera S."/>
            <person name="Johnson J."/>
            <person name="Kravitz S."/>
            <person name="Beeson K."/>
            <person name="Sutton G."/>
            <person name="Rogers Y.-H."/>
            <person name="Friedman R."/>
            <person name="Frazier M."/>
            <person name="Venter J.C."/>
        </authorList>
    </citation>
    <scope>NUCLEOTIDE SEQUENCE [LARGE SCALE GENOMIC DNA]</scope>
    <source>
        <strain evidence="10 11">DFL-43</strain>
    </source>
</reference>
<gene>
    <name evidence="10" type="ORF">HPDFL43_02845</name>
</gene>
<evidence type="ECO:0000256" key="6">
    <source>
        <dbReference type="ARBA" id="ARBA00023136"/>
    </source>
</evidence>
<dbReference type="PROSITE" id="PS51257">
    <property type="entry name" value="PROKAR_LIPOPROTEIN"/>
    <property type="match status" value="1"/>
</dbReference>
<dbReference type="Proteomes" id="UP000004291">
    <property type="component" value="Chromosome"/>
</dbReference>
<evidence type="ECO:0000256" key="9">
    <source>
        <dbReference type="SAM" id="SignalP"/>
    </source>
</evidence>
<keyword evidence="4" id="KW-1134">Transmembrane beta strand</keyword>
<keyword evidence="3" id="KW-0813">Transport</keyword>